<keyword evidence="3" id="KW-1185">Reference proteome</keyword>
<protein>
    <submittedName>
        <fullName evidence="2">Uncharacterized protein</fullName>
    </submittedName>
</protein>
<proteinExistence type="predicted"/>
<comment type="caution">
    <text evidence="2">The sequence shown here is derived from an EMBL/GenBank/DDBJ whole genome shotgun (WGS) entry which is preliminary data.</text>
</comment>
<sequence length="398" mass="44460">MMAKKRRMRSQMQVVDVGSMNVSETLYPNTPLSMDTESFQALLASFFPPENSSAESDEPMVRIDSSESETTAPVAPMQSKKRRKTSNDMRKEEKTSLLHEIKTLNAHLVFMRKQAMGHEEGEGESMITPMNTNIVLREMKLNQCLQVAANCAIASHTIALEMAHPLLPKLVLGSDKAQCQKALADVQATQLALARKYIEERTLFLDHSQYHHTSEAISSIEVKKGVYDAICYYMTNIELALIADGGFFTFREDDDLSETGIHQNCLVTAAPGVLVEAKTAVFYAYDPVVNVAVITGRYVDEDELCPYVPKERIRLDAITMAVISQLPGSETTVVRQWIHTRLVSSDHIALTDAFLRHMRPSIGRWAETLHDLVRQRLEIGENMTGIVTDQASQGISDP</sequence>
<organism evidence="2 3">
    <name type="scientific">Pythium oligandrum</name>
    <name type="common">Mycoparasitic fungus</name>
    <dbReference type="NCBI Taxonomy" id="41045"/>
    <lineage>
        <taxon>Eukaryota</taxon>
        <taxon>Sar</taxon>
        <taxon>Stramenopiles</taxon>
        <taxon>Oomycota</taxon>
        <taxon>Peronosporomycetes</taxon>
        <taxon>Pythiales</taxon>
        <taxon>Pythiaceae</taxon>
        <taxon>Pythium</taxon>
    </lineage>
</organism>
<gene>
    <name evidence="2" type="ORF">Poli38472_007802</name>
</gene>
<accession>A0A8K1FLD5</accession>
<reference evidence="2" key="1">
    <citation type="submission" date="2019-03" db="EMBL/GenBank/DDBJ databases">
        <title>Long read genome sequence of the mycoparasitic Pythium oligandrum ATCC 38472 isolated from sugarbeet rhizosphere.</title>
        <authorList>
            <person name="Gaulin E."/>
        </authorList>
    </citation>
    <scope>NUCLEOTIDE SEQUENCE</scope>
    <source>
        <strain evidence="2">ATCC 38472_TT</strain>
    </source>
</reference>
<evidence type="ECO:0000256" key="1">
    <source>
        <dbReference type="SAM" id="MobiDB-lite"/>
    </source>
</evidence>
<feature type="region of interest" description="Disordered" evidence="1">
    <location>
        <begin position="49"/>
        <end position="92"/>
    </location>
</feature>
<name>A0A8K1FLD5_PYTOL</name>
<dbReference type="EMBL" id="SPLM01000003">
    <property type="protein sequence ID" value="TMW68130.1"/>
    <property type="molecule type" value="Genomic_DNA"/>
</dbReference>
<dbReference type="Proteomes" id="UP000794436">
    <property type="component" value="Unassembled WGS sequence"/>
</dbReference>
<evidence type="ECO:0000313" key="2">
    <source>
        <dbReference type="EMBL" id="TMW68130.1"/>
    </source>
</evidence>
<dbReference type="AlphaFoldDB" id="A0A8K1FLD5"/>
<evidence type="ECO:0000313" key="3">
    <source>
        <dbReference type="Proteomes" id="UP000794436"/>
    </source>
</evidence>